<keyword evidence="3 10" id="KW-0808">Transferase</keyword>
<evidence type="ECO:0000256" key="6">
    <source>
        <dbReference type="ARBA" id="ARBA00022977"/>
    </source>
</evidence>
<evidence type="ECO:0000313" key="14">
    <source>
        <dbReference type="EMBL" id="GEO97229.1"/>
    </source>
</evidence>
<dbReference type="CDD" id="cd00564">
    <property type="entry name" value="TMP_TenI"/>
    <property type="match status" value="1"/>
</dbReference>
<dbReference type="GO" id="GO:0004789">
    <property type="term" value="F:thiamine-phosphate diphosphorylase activity"/>
    <property type="evidence" value="ECO:0007669"/>
    <property type="project" value="UniProtKB-UniRule"/>
</dbReference>
<feature type="binding site" evidence="10">
    <location>
        <position position="159"/>
    </location>
    <ligand>
        <name>4-amino-2-methyl-5-(diphosphooxymethyl)pyrimidine</name>
        <dbReference type="ChEBI" id="CHEBI:57841"/>
    </ligand>
</feature>
<comment type="similarity">
    <text evidence="10 11">Belongs to the thiamine-phosphate synthase family.</text>
</comment>
<evidence type="ECO:0000256" key="3">
    <source>
        <dbReference type="ARBA" id="ARBA00022679"/>
    </source>
</evidence>
<evidence type="ECO:0000256" key="4">
    <source>
        <dbReference type="ARBA" id="ARBA00022723"/>
    </source>
</evidence>
<evidence type="ECO:0000256" key="10">
    <source>
        <dbReference type="HAMAP-Rule" id="MF_00097"/>
    </source>
</evidence>
<comment type="caution">
    <text evidence="10">Lacks conserved residue(s) required for the propagation of feature annotation.</text>
</comment>
<feature type="binding site" evidence="10">
    <location>
        <begin position="156"/>
        <end position="158"/>
    </location>
    <ligand>
        <name>2-[(2R,5Z)-2-carboxy-4-methylthiazol-5(2H)-ylidene]ethyl phosphate</name>
        <dbReference type="ChEBI" id="CHEBI:62899"/>
    </ligand>
</feature>
<feature type="binding site" evidence="10">
    <location>
        <position position="90"/>
    </location>
    <ligand>
        <name>4-amino-2-methyl-5-(diphosphooxymethyl)pyrimidine</name>
        <dbReference type="ChEBI" id="CHEBI:57841"/>
    </ligand>
</feature>
<dbReference type="InterPro" id="IPR034291">
    <property type="entry name" value="TMP_synthase"/>
</dbReference>
<comment type="catalytic activity">
    <reaction evidence="8 10 11">
        <text>2-(2-carboxy-4-methylthiazol-5-yl)ethyl phosphate + 4-amino-2-methyl-5-(diphosphooxymethyl)pyrimidine + 2 H(+) = thiamine phosphate + CO2 + diphosphate</text>
        <dbReference type="Rhea" id="RHEA:47848"/>
        <dbReference type="ChEBI" id="CHEBI:15378"/>
        <dbReference type="ChEBI" id="CHEBI:16526"/>
        <dbReference type="ChEBI" id="CHEBI:33019"/>
        <dbReference type="ChEBI" id="CHEBI:37575"/>
        <dbReference type="ChEBI" id="CHEBI:57841"/>
        <dbReference type="ChEBI" id="CHEBI:62890"/>
        <dbReference type="EC" id="2.5.1.3"/>
    </reaction>
</comment>
<dbReference type="EMBL" id="BJZS01000113">
    <property type="protein sequence ID" value="GEO97229.1"/>
    <property type="molecule type" value="Genomic_DNA"/>
</dbReference>
<organism evidence="14 15">
    <name type="scientific">Kocuria turfanensis</name>
    <dbReference type="NCBI Taxonomy" id="388357"/>
    <lineage>
        <taxon>Bacteria</taxon>
        <taxon>Bacillati</taxon>
        <taxon>Actinomycetota</taxon>
        <taxon>Actinomycetes</taxon>
        <taxon>Micrococcales</taxon>
        <taxon>Micrococcaceae</taxon>
        <taxon>Kocuria</taxon>
    </lineage>
</organism>
<dbReference type="EC" id="2.5.1.3" evidence="10"/>
<feature type="binding site" evidence="10">
    <location>
        <position position="197"/>
    </location>
    <ligand>
        <name>2-[(2R,5Z)-2-carboxy-4-methylthiazol-5(2H)-ylidene]ethyl phosphate</name>
        <dbReference type="ChEBI" id="CHEBI:62899"/>
    </ligand>
</feature>
<dbReference type="NCBIfam" id="TIGR00693">
    <property type="entry name" value="thiE"/>
    <property type="match status" value="1"/>
</dbReference>
<dbReference type="GO" id="GO:0000287">
    <property type="term" value="F:magnesium ion binding"/>
    <property type="evidence" value="ECO:0007669"/>
    <property type="project" value="UniProtKB-UniRule"/>
</dbReference>
<dbReference type="InterPro" id="IPR036206">
    <property type="entry name" value="ThiamineP_synth_sf"/>
</dbReference>
<evidence type="ECO:0000313" key="15">
    <source>
        <dbReference type="Proteomes" id="UP000321103"/>
    </source>
</evidence>
<dbReference type="GO" id="GO:0009228">
    <property type="term" value="P:thiamine biosynthetic process"/>
    <property type="evidence" value="ECO:0007669"/>
    <property type="project" value="UniProtKB-KW"/>
</dbReference>
<protein>
    <recommendedName>
        <fullName evidence="10">Thiamine-phosphate synthase</fullName>
        <shortName evidence="10">TP synthase</shortName>
        <shortName evidence="10">TPS</shortName>
        <ecNumber evidence="10">2.5.1.3</ecNumber>
    </recommendedName>
    <alternativeName>
        <fullName evidence="10">Thiamine-phosphate pyrophosphorylase</fullName>
        <shortName evidence="10">TMP pyrophosphorylase</shortName>
        <shortName evidence="10">TMP-PPase</shortName>
    </alternativeName>
</protein>
<keyword evidence="6 10" id="KW-0784">Thiamine biosynthesis</keyword>
<evidence type="ECO:0000256" key="2">
    <source>
        <dbReference type="ARBA" id="ARBA00005165"/>
    </source>
</evidence>
<comment type="caution">
    <text evidence="14">The sequence shown here is derived from an EMBL/GenBank/DDBJ whole genome shotgun (WGS) entry which is preliminary data.</text>
</comment>
<sequence>MTQHTQDTPAPAASELRMTRTDRLLAARLYVCTDARRAQGDLEEFLHAVCAGGTDIVQLRDRSIDTDEEIAALRLLGRVAAEYGVLVAVNDRADLAALVGADVFHAGQHDLTPAQARQLLGPDVLIGRSTHDLGQARAALADPDVDYFCTGPVWETPTKPGRPATGLGFVREVAALTEARLDADPAVVPVPWFAIGGIDEQRLPEVLAAGARGAVVVRAVTEAPDPRLAAGQLRSLLPA</sequence>
<evidence type="ECO:0000256" key="8">
    <source>
        <dbReference type="ARBA" id="ARBA00047851"/>
    </source>
</evidence>
<keyword evidence="4 10" id="KW-0479">Metal-binding</keyword>
<dbReference type="InterPro" id="IPR013785">
    <property type="entry name" value="Aldolase_TIM"/>
</dbReference>
<evidence type="ECO:0000256" key="5">
    <source>
        <dbReference type="ARBA" id="ARBA00022842"/>
    </source>
</evidence>
<comment type="cofactor">
    <cofactor evidence="10">
        <name>Mg(2+)</name>
        <dbReference type="ChEBI" id="CHEBI:18420"/>
    </cofactor>
    <text evidence="10">Binds 1 Mg(2+) ion per subunit.</text>
</comment>
<comment type="pathway">
    <text evidence="2 10 12">Cofactor biosynthesis; thiamine diphosphate biosynthesis; thiamine phosphate from 4-amino-2-methyl-5-diphosphomethylpyrimidine and 4-methyl-5-(2-phosphoethyl)-thiazole: step 1/1.</text>
</comment>
<feature type="domain" description="Thiamine phosphate synthase/TenI" evidence="13">
    <location>
        <begin position="29"/>
        <end position="220"/>
    </location>
</feature>
<comment type="function">
    <text evidence="1 10">Condenses 4-methyl-5-(beta-hydroxyethyl)thiazole monophosphate (THZ-P) and 2-methyl-4-amino-5-hydroxymethyl pyrimidine pyrophosphate (HMP-PP) to form thiamine monophosphate (TMP).</text>
</comment>
<dbReference type="PANTHER" id="PTHR20857:SF15">
    <property type="entry name" value="THIAMINE-PHOSPHATE SYNTHASE"/>
    <property type="match status" value="1"/>
</dbReference>
<evidence type="ECO:0000259" key="13">
    <source>
        <dbReference type="Pfam" id="PF02581"/>
    </source>
</evidence>
<dbReference type="Gene3D" id="3.20.20.70">
    <property type="entry name" value="Aldolase class I"/>
    <property type="match status" value="1"/>
</dbReference>
<dbReference type="Pfam" id="PF02581">
    <property type="entry name" value="TMP-TENI"/>
    <property type="match status" value="1"/>
</dbReference>
<comment type="catalytic activity">
    <reaction evidence="7 10 11">
        <text>4-methyl-5-(2-phosphooxyethyl)-thiazole + 4-amino-2-methyl-5-(diphosphooxymethyl)pyrimidine + H(+) = thiamine phosphate + diphosphate</text>
        <dbReference type="Rhea" id="RHEA:22328"/>
        <dbReference type="ChEBI" id="CHEBI:15378"/>
        <dbReference type="ChEBI" id="CHEBI:33019"/>
        <dbReference type="ChEBI" id="CHEBI:37575"/>
        <dbReference type="ChEBI" id="CHEBI:57841"/>
        <dbReference type="ChEBI" id="CHEBI:58296"/>
        <dbReference type="EC" id="2.5.1.3"/>
    </reaction>
</comment>
<dbReference type="UniPathway" id="UPA00060">
    <property type="reaction ID" value="UER00141"/>
</dbReference>
<dbReference type="PANTHER" id="PTHR20857">
    <property type="entry name" value="THIAMINE-PHOSPHATE PYROPHOSPHORYLASE"/>
    <property type="match status" value="1"/>
</dbReference>
<reference evidence="14 15" key="1">
    <citation type="submission" date="2019-07" db="EMBL/GenBank/DDBJ databases">
        <title>Whole genome shotgun sequence of Kocuria turfanensis NBRC 107627.</title>
        <authorList>
            <person name="Hosoyama A."/>
            <person name="Uohara A."/>
            <person name="Ohji S."/>
            <person name="Ichikawa N."/>
        </authorList>
    </citation>
    <scope>NUCLEOTIDE SEQUENCE [LARGE SCALE GENOMIC DNA]</scope>
    <source>
        <strain evidence="14 15">NBRC 107627</strain>
    </source>
</reference>
<feature type="binding site" evidence="10">
    <location>
        <position position="129"/>
    </location>
    <ligand>
        <name>4-amino-2-methyl-5-(diphosphooxymethyl)pyrimidine</name>
        <dbReference type="ChEBI" id="CHEBI:57841"/>
    </ligand>
</feature>
<dbReference type="AlphaFoldDB" id="A0A512IHN6"/>
<gene>
    <name evidence="10 14" type="primary">thiE</name>
    <name evidence="14" type="ORF">KTU01_33520</name>
</gene>
<dbReference type="InterPro" id="IPR022998">
    <property type="entry name" value="ThiamineP_synth_TenI"/>
</dbReference>
<dbReference type="Proteomes" id="UP000321103">
    <property type="component" value="Unassembled WGS sequence"/>
</dbReference>
<proteinExistence type="inferred from homology"/>
<dbReference type="GO" id="GO:0005737">
    <property type="term" value="C:cytoplasm"/>
    <property type="evidence" value="ECO:0007669"/>
    <property type="project" value="TreeGrafter"/>
</dbReference>
<accession>A0A512IHN6</accession>
<dbReference type="STRING" id="388357.GCA_001580365_01969"/>
<dbReference type="HAMAP" id="MF_00097">
    <property type="entry name" value="TMP_synthase"/>
    <property type="match status" value="1"/>
</dbReference>
<name>A0A512IHN6_9MICC</name>
<evidence type="ECO:0000256" key="1">
    <source>
        <dbReference type="ARBA" id="ARBA00003814"/>
    </source>
</evidence>
<keyword evidence="5 10" id="KW-0460">Magnesium</keyword>
<feature type="binding site" evidence="10">
    <location>
        <position position="110"/>
    </location>
    <ligand>
        <name>Mg(2+)</name>
        <dbReference type="ChEBI" id="CHEBI:18420"/>
    </ligand>
</feature>
<dbReference type="SUPFAM" id="SSF51391">
    <property type="entry name" value="Thiamin phosphate synthase"/>
    <property type="match status" value="1"/>
</dbReference>
<evidence type="ECO:0000256" key="12">
    <source>
        <dbReference type="RuleBase" id="RU004253"/>
    </source>
</evidence>
<keyword evidence="15" id="KW-1185">Reference proteome</keyword>
<evidence type="ECO:0000256" key="9">
    <source>
        <dbReference type="ARBA" id="ARBA00047883"/>
    </source>
</evidence>
<evidence type="ECO:0000256" key="7">
    <source>
        <dbReference type="ARBA" id="ARBA00047334"/>
    </source>
</evidence>
<feature type="binding site" evidence="10">
    <location>
        <position position="91"/>
    </location>
    <ligand>
        <name>Mg(2+)</name>
        <dbReference type="ChEBI" id="CHEBI:18420"/>
    </ligand>
</feature>
<dbReference type="GO" id="GO:0009229">
    <property type="term" value="P:thiamine diphosphate biosynthetic process"/>
    <property type="evidence" value="ECO:0007669"/>
    <property type="project" value="UniProtKB-UniRule"/>
</dbReference>
<comment type="catalytic activity">
    <reaction evidence="9 10 11">
        <text>2-[(2R,5Z)-2-carboxy-4-methylthiazol-5(2H)-ylidene]ethyl phosphate + 4-amino-2-methyl-5-(diphosphooxymethyl)pyrimidine + 2 H(+) = thiamine phosphate + CO2 + diphosphate</text>
        <dbReference type="Rhea" id="RHEA:47844"/>
        <dbReference type="ChEBI" id="CHEBI:15378"/>
        <dbReference type="ChEBI" id="CHEBI:16526"/>
        <dbReference type="ChEBI" id="CHEBI:33019"/>
        <dbReference type="ChEBI" id="CHEBI:37575"/>
        <dbReference type="ChEBI" id="CHEBI:57841"/>
        <dbReference type="ChEBI" id="CHEBI:62899"/>
        <dbReference type="EC" id="2.5.1.3"/>
    </reaction>
</comment>
<evidence type="ECO:0000256" key="11">
    <source>
        <dbReference type="RuleBase" id="RU003826"/>
    </source>
</evidence>